<evidence type="ECO:0000313" key="2">
    <source>
        <dbReference type="EMBL" id="KAF7192798.1"/>
    </source>
</evidence>
<dbReference type="EMBL" id="JABCIY010000106">
    <property type="protein sequence ID" value="KAF7192798.1"/>
    <property type="molecule type" value="Genomic_DNA"/>
</dbReference>
<name>A0A8H6RKG9_9PEZI</name>
<dbReference type="InterPro" id="IPR035992">
    <property type="entry name" value="Ricin_B-like_lectins"/>
</dbReference>
<accession>A0A8H6RKG9</accession>
<reference evidence="2" key="1">
    <citation type="submission" date="2020-04" db="EMBL/GenBank/DDBJ databases">
        <title>Draft genome resource of the tomato pathogen Pseudocercospora fuligena.</title>
        <authorList>
            <person name="Zaccaron A."/>
        </authorList>
    </citation>
    <scope>NUCLEOTIDE SEQUENCE</scope>
    <source>
        <strain evidence="2">PF001</strain>
    </source>
</reference>
<feature type="compositionally biased region" description="Low complexity" evidence="1">
    <location>
        <begin position="223"/>
        <end position="266"/>
    </location>
</feature>
<dbReference type="OrthoDB" id="3648748at2759"/>
<dbReference type="SUPFAM" id="SSF50370">
    <property type="entry name" value="Ricin B-like lectins"/>
    <property type="match status" value="1"/>
</dbReference>
<proteinExistence type="predicted"/>
<evidence type="ECO:0000313" key="3">
    <source>
        <dbReference type="Proteomes" id="UP000660729"/>
    </source>
</evidence>
<sequence length="298" mass="30219">MASAPTPGNQVSGIDANTWYSIQSFSSDYYLGLSNGSQPEVELLSGDDENSTLWQFIPAGPDTSRGVYALRSATSSGLYCLFASGDGPTAVPCGTNSGQVQAFYASTDGGADNGVVLVPYPNSASRAFSADGGSSEGDDVDLDELNDFQDEDVDLLWAIQSQGVVDTVAYPPISATYTGDSTAPTTATSATASASSSQVVVTAADGSTVPIPTGTPSPRPSEPTETSETNTSPSSTTLTVTTELPASTTEASTPAESSESASASPSVEVQQGNDATTSVPARHVWLGVALLALFGAGL</sequence>
<feature type="region of interest" description="Disordered" evidence="1">
    <location>
        <begin position="177"/>
        <end position="277"/>
    </location>
</feature>
<dbReference type="AlphaFoldDB" id="A0A8H6RKG9"/>
<gene>
    <name evidence="2" type="ORF">HII31_05846</name>
</gene>
<keyword evidence="3" id="KW-1185">Reference proteome</keyword>
<protein>
    <submittedName>
        <fullName evidence="2">Uncharacterized protein</fullName>
    </submittedName>
</protein>
<feature type="compositionally biased region" description="Polar residues" evidence="1">
    <location>
        <begin position="267"/>
        <end position="277"/>
    </location>
</feature>
<dbReference type="Gene3D" id="2.80.10.50">
    <property type="match status" value="1"/>
</dbReference>
<evidence type="ECO:0000256" key="1">
    <source>
        <dbReference type="SAM" id="MobiDB-lite"/>
    </source>
</evidence>
<comment type="caution">
    <text evidence="2">The sequence shown here is derived from an EMBL/GenBank/DDBJ whole genome shotgun (WGS) entry which is preliminary data.</text>
</comment>
<feature type="compositionally biased region" description="Low complexity" evidence="1">
    <location>
        <begin position="177"/>
        <end position="204"/>
    </location>
</feature>
<dbReference type="Proteomes" id="UP000660729">
    <property type="component" value="Unassembled WGS sequence"/>
</dbReference>
<organism evidence="2 3">
    <name type="scientific">Pseudocercospora fuligena</name>
    <dbReference type="NCBI Taxonomy" id="685502"/>
    <lineage>
        <taxon>Eukaryota</taxon>
        <taxon>Fungi</taxon>
        <taxon>Dikarya</taxon>
        <taxon>Ascomycota</taxon>
        <taxon>Pezizomycotina</taxon>
        <taxon>Dothideomycetes</taxon>
        <taxon>Dothideomycetidae</taxon>
        <taxon>Mycosphaerellales</taxon>
        <taxon>Mycosphaerellaceae</taxon>
        <taxon>Pseudocercospora</taxon>
    </lineage>
</organism>